<dbReference type="GO" id="GO:0005737">
    <property type="term" value="C:cytoplasm"/>
    <property type="evidence" value="ECO:0007669"/>
    <property type="project" value="TreeGrafter"/>
</dbReference>
<accession>A0A8H7XQF4</accession>
<dbReference type="Pfam" id="PF00498">
    <property type="entry name" value="FHA"/>
    <property type="match status" value="1"/>
</dbReference>
<keyword evidence="3" id="KW-0812">Transmembrane</keyword>
<feature type="domain" description="FHA" evidence="4">
    <location>
        <begin position="37"/>
        <end position="93"/>
    </location>
</feature>
<dbReference type="InterPro" id="IPR000253">
    <property type="entry name" value="FHA_dom"/>
</dbReference>
<gene>
    <name evidence="5" type="ORF">JR316_010569</name>
</gene>
<feature type="coiled-coil region" evidence="1">
    <location>
        <begin position="724"/>
        <end position="765"/>
    </location>
</feature>
<keyword evidence="1" id="KW-0175">Coiled coil</keyword>
<feature type="compositionally biased region" description="Basic and acidic residues" evidence="2">
    <location>
        <begin position="588"/>
        <end position="617"/>
    </location>
</feature>
<feature type="region of interest" description="Disordered" evidence="2">
    <location>
        <begin position="466"/>
        <end position="705"/>
    </location>
</feature>
<name>A0A8H7XQF4_PSICU</name>
<sequence>MSSSGLPPSNALFPALYLYPLNDTWAPKHIALTSMHTKIGRQTSSKTAPGERNGFFDSKVLSRQHAEVWEEGGKIYIKDVKSSNGTFINGERLSSEGHESEPFELKSDDIVEFGIDIVGEDNKTIIHHKVAARVVCVFTEQDAQVAARAEQHQAMQAQQQAAQHQQQHPQQHGQHGHPQGAGGFMGAGQQGLGGLGGQAHGLGGPMGLGAMGGQPQGVMGGLGVNGGQTGPGGGQGAQNFPFGQGQPGARRPQLAQGLGSMGGIGLRPPGKTGLSFDVILSRLQGEVQKSRETGAELGSLTSAMGEIGDVLGGVGVPANLPPFPAHLPPVRAPPPEAQPSIPLPPPPAAVSAPAPAPAATSPSAPNAAPASAEAASTSTSTSTSATASTSTSTDQTSTSSPPSTSAQPAPSGLSATLIAELQAQIRETQSSLAAHHDRVRQLEGALEAQEGLRREVVVLRELVMRGASSSGTSGAGSGDSREVRLEEGSHEEAMGERHRTCDDEDEGGEGHEDDDEEEEDDDDDARSVSTIIPHELESVEEEDEEAVARAERGEDGDGDPDHEARDAQHGVEDTDHSVSEAVDPSTLDQEHEHEQRHEHGSEDEAEAEKRKQEDLKVGRPRTPEPSLLGMGERRASPLVRRRPRDADDEAGQHPEVDEDEEDGEEDHFRPSLPSSVSDADDDSETEANPASKSSAVSTETSTSAEVLAQVSKLSAQVSSVVALSEALHRQHAEAQGTIRALEKKVEGLEEMLRAASAAKEEEAAAVVKEEPVDDVQVKAEPVTEEPSSTAITIAATVESALAEKMALWKKAVEGQWSSVRDEWRDERARLERAREEWEARVRLVEFGLERVRDAEREREGEVTKTRVNGGGNGNARGGLATPPSPRSQSSDSGRYRRRKKRAALTNAGATSTSAVEGSSGASGSEDEEDRDSGDEKAPSAQKLEGRKGVELVDDPTRMLATPEPSVVFKLSESAVSSLDGDRDQDESHLSGKTRTHPLADSSDVDADVLSRSFDEDSVAGQYEQSSGEGLEGEGIEGARASPFSSSSTYARDALLILFWVFVSCVLGVLGVFVGLAISVYSWLVSGVVWISSSSVARWLSTVDLDSLAAALPDTRVYAWATQTLHHLNKGKGKDSAGNPNINVQTAVGVVLLSVAAAAVFWKIKPE</sequence>
<dbReference type="PANTHER" id="PTHR15715:SF37">
    <property type="entry name" value="LD47843P"/>
    <property type="match status" value="1"/>
</dbReference>
<evidence type="ECO:0000256" key="3">
    <source>
        <dbReference type="SAM" id="Phobius"/>
    </source>
</evidence>
<feature type="transmembrane region" description="Helical" evidence="3">
    <location>
        <begin position="1079"/>
        <end position="1099"/>
    </location>
</feature>
<evidence type="ECO:0000256" key="1">
    <source>
        <dbReference type="SAM" id="Coils"/>
    </source>
</evidence>
<dbReference type="Gene3D" id="2.60.200.20">
    <property type="match status" value="1"/>
</dbReference>
<feature type="region of interest" description="Disordered" evidence="2">
    <location>
        <begin position="231"/>
        <end position="251"/>
    </location>
</feature>
<dbReference type="InterPro" id="IPR008984">
    <property type="entry name" value="SMAD_FHA_dom_sf"/>
</dbReference>
<dbReference type="PANTHER" id="PTHR15715">
    <property type="entry name" value="CENTROSOMAL PROTEIN OF 170 KDA"/>
    <property type="match status" value="1"/>
</dbReference>
<feature type="transmembrane region" description="Helical" evidence="3">
    <location>
        <begin position="1141"/>
        <end position="1161"/>
    </location>
</feature>
<feature type="compositionally biased region" description="Low complexity" evidence="2">
    <location>
        <begin position="690"/>
        <end position="705"/>
    </location>
</feature>
<feature type="compositionally biased region" description="Low complexity" evidence="2">
    <location>
        <begin position="237"/>
        <end position="249"/>
    </location>
</feature>
<comment type="caution">
    <text evidence="5">The sequence shown here is derived from an EMBL/GenBank/DDBJ whole genome shotgun (WGS) entry which is preliminary data.</text>
</comment>
<feature type="compositionally biased region" description="Basic and acidic residues" evidence="2">
    <location>
        <begin position="854"/>
        <end position="864"/>
    </location>
</feature>
<feature type="compositionally biased region" description="Acidic residues" evidence="2">
    <location>
        <begin position="502"/>
        <end position="524"/>
    </location>
</feature>
<dbReference type="InterPro" id="IPR051176">
    <property type="entry name" value="Cent_Immune-Sig_Mod"/>
</dbReference>
<dbReference type="OrthoDB" id="687730at2759"/>
<feature type="region of interest" description="Disordered" evidence="2">
    <location>
        <begin position="149"/>
        <end position="199"/>
    </location>
</feature>
<evidence type="ECO:0000259" key="4">
    <source>
        <dbReference type="PROSITE" id="PS50006"/>
    </source>
</evidence>
<dbReference type="EMBL" id="JAFIQS010000011">
    <property type="protein sequence ID" value="KAG5164922.1"/>
    <property type="molecule type" value="Genomic_DNA"/>
</dbReference>
<proteinExistence type="predicted"/>
<protein>
    <recommendedName>
        <fullName evidence="4">FHA domain-containing protein</fullName>
    </recommendedName>
</protein>
<evidence type="ECO:0000313" key="5">
    <source>
        <dbReference type="EMBL" id="KAG5164922.1"/>
    </source>
</evidence>
<feature type="region of interest" description="Disordered" evidence="2">
    <location>
        <begin position="976"/>
        <end position="1001"/>
    </location>
</feature>
<feature type="transmembrane region" description="Helical" evidence="3">
    <location>
        <begin position="1053"/>
        <end position="1072"/>
    </location>
</feature>
<feature type="compositionally biased region" description="Low complexity" evidence="2">
    <location>
        <begin position="152"/>
        <end position="178"/>
    </location>
</feature>
<keyword evidence="3" id="KW-0472">Membrane</keyword>
<feature type="compositionally biased region" description="Gly residues" evidence="2">
    <location>
        <begin position="179"/>
        <end position="199"/>
    </location>
</feature>
<feature type="compositionally biased region" description="Low complexity" evidence="2">
    <location>
        <begin position="349"/>
        <end position="411"/>
    </location>
</feature>
<feature type="compositionally biased region" description="Basic and acidic residues" evidence="2">
    <location>
        <begin position="546"/>
        <end position="578"/>
    </location>
</feature>
<organism evidence="5">
    <name type="scientific">Psilocybe cubensis</name>
    <name type="common">Psychedelic mushroom</name>
    <name type="synonym">Stropharia cubensis</name>
    <dbReference type="NCBI Taxonomy" id="181762"/>
    <lineage>
        <taxon>Eukaryota</taxon>
        <taxon>Fungi</taxon>
        <taxon>Dikarya</taxon>
        <taxon>Basidiomycota</taxon>
        <taxon>Agaricomycotina</taxon>
        <taxon>Agaricomycetes</taxon>
        <taxon>Agaricomycetidae</taxon>
        <taxon>Agaricales</taxon>
        <taxon>Agaricineae</taxon>
        <taxon>Strophariaceae</taxon>
        <taxon>Psilocybe</taxon>
    </lineage>
</organism>
<dbReference type="AlphaFoldDB" id="A0A8H7XQF4"/>
<feature type="region of interest" description="Disordered" evidence="2">
    <location>
        <begin position="1015"/>
        <end position="1037"/>
    </location>
</feature>
<feature type="compositionally biased region" description="Basic and acidic residues" evidence="2">
    <location>
        <begin position="979"/>
        <end position="989"/>
    </location>
</feature>
<keyword evidence="3" id="KW-1133">Transmembrane helix</keyword>
<feature type="region of interest" description="Disordered" evidence="2">
    <location>
        <begin position="327"/>
        <end position="412"/>
    </location>
</feature>
<evidence type="ECO:0000256" key="2">
    <source>
        <dbReference type="SAM" id="MobiDB-lite"/>
    </source>
</evidence>
<reference evidence="5" key="1">
    <citation type="submission" date="2021-02" db="EMBL/GenBank/DDBJ databases">
        <title>Psilocybe cubensis genome.</title>
        <authorList>
            <person name="Mckernan K.J."/>
            <person name="Crawford S."/>
            <person name="Trippe A."/>
            <person name="Kane L.T."/>
            <person name="Mclaughlin S."/>
        </authorList>
    </citation>
    <scope>NUCLEOTIDE SEQUENCE [LARGE SCALE GENOMIC DNA]</scope>
    <source>
        <strain evidence="5">MGC-MH-2018</strain>
    </source>
</reference>
<feature type="compositionally biased region" description="Basic and acidic residues" evidence="2">
    <location>
        <begin position="479"/>
        <end position="501"/>
    </location>
</feature>
<feature type="compositionally biased region" description="Acidic residues" evidence="2">
    <location>
        <begin position="656"/>
        <end position="665"/>
    </location>
</feature>
<feature type="compositionally biased region" description="Basic and acidic residues" evidence="2">
    <location>
        <begin position="933"/>
        <end position="956"/>
    </location>
</feature>
<feature type="compositionally biased region" description="Low complexity" evidence="2">
    <location>
        <begin position="907"/>
        <end position="923"/>
    </location>
</feature>
<dbReference type="SUPFAM" id="SSF49879">
    <property type="entry name" value="SMAD/FHA domain"/>
    <property type="match status" value="1"/>
</dbReference>
<feature type="region of interest" description="Disordered" evidence="2">
    <location>
        <begin position="854"/>
        <end position="957"/>
    </location>
</feature>
<dbReference type="PROSITE" id="PS50006">
    <property type="entry name" value="FHA_DOMAIN"/>
    <property type="match status" value="1"/>
</dbReference>
<dbReference type="SMART" id="SM00240">
    <property type="entry name" value="FHA"/>
    <property type="match status" value="1"/>
</dbReference>
<feature type="compositionally biased region" description="Pro residues" evidence="2">
    <location>
        <begin position="327"/>
        <end position="348"/>
    </location>
</feature>